<dbReference type="PATRIC" id="fig|1392540.3.peg.2295"/>
<dbReference type="SUPFAM" id="SSF51735">
    <property type="entry name" value="NAD(P)-binding Rossmann-fold domains"/>
    <property type="match status" value="1"/>
</dbReference>
<protein>
    <recommendedName>
        <fullName evidence="2">NAD-dependent epimerase/dehydratase domain-containing protein</fullName>
    </recommendedName>
</protein>
<dbReference type="Proteomes" id="UP000023785">
    <property type="component" value="Unassembled WGS sequence"/>
</dbReference>
<dbReference type="OrthoDB" id="9798632at2"/>
<dbReference type="GO" id="GO:0016020">
    <property type="term" value="C:membrane"/>
    <property type="evidence" value="ECO:0007669"/>
    <property type="project" value="UniProtKB-SubCell"/>
</dbReference>
<dbReference type="STRING" id="1392540.P256_02376"/>
<reference evidence="3 4" key="1">
    <citation type="submission" date="2013-10" db="EMBL/GenBank/DDBJ databases">
        <title>The Genome Sequence of Acinetobacter nectaris CIP 110549.</title>
        <authorList>
            <consortium name="The Broad Institute Genomics Platform"/>
            <consortium name="The Broad Institute Genome Sequencing Center for Infectious Disease"/>
            <person name="Cerqueira G."/>
            <person name="Feldgarden M."/>
            <person name="Courvalin P."/>
            <person name="Grillot-Courvalin C."/>
            <person name="Clermont D."/>
            <person name="Rocha E."/>
            <person name="Yoon E.-J."/>
            <person name="Nemec A."/>
            <person name="Young S.K."/>
            <person name="Zeng Q."/>
            <person name="Gargeya S."/>
            <person name="Fitzgerald M."/>
            <person name="Abouelleil A."/>
            <person name="Alvarado L."/>
            <person name="Berlin A.M."/>
            <person name="Chapman S.B."/>
            <person name="Gainer-Dewar J."/>
            <person name="Goldberg J."/>
            <person name="Gnerre S."/>
            <person name="Griggs A."/>
            <person name="Gujja S."/>
            <person name="Hansen M."/>
            <person name="Howarth C."/>
            <person name="Imamovic A."/>
            <person name="Ireland A."/>
            <person name="Larimer J."/>
            <person name="McCowan C."/>
            <person name="Murphy C."/>
            <person name="Pearson M."/>
            <person name="Poon T.W."/>
            <person name="Priest M."/>
            <person name="Roberts A."/>
            <person name="Saif S."/>
            <person name="Shea T."/>
            <person name="Sykes S."/>
            <person name="Wortman J."/>
            <person name="Nusbaum C."/>
            <person name="Birren B."/>
        </authorList>
    </citation>
    <scope>NUCLEOTIDE SEQUENCE [LARGE SCALE GENOMIC DNA]</scope>
    <source>
        <strain evidence="3 4">CIP 110549</strain>
    </source>
</reference>
<dbReference type="InterPro" id="IPR036291">
    <property type="entry name" value="NAD(P)-bd_dom_sf"/>
</dbReference>
<dbReference type="EMBL" id="AYER01000010">
    <property type="protein sequence ID" value="ESK37321.1"/>
    <property type="molecule type" value="Genomic_DNA"/>
</dbReference>
<accession>V2THZ9</accession>
<dbReference type="InterPro" id="IPR001509">
    <property type="entry name" value="Epimerase_deHydtase"/>
</dbReference>
<dbReference type="eggNOG" id="COG0702">
    <property type="taxonomic scope" value="Bacteria"/>
</dbReference>
<evidence type="ECO:0000259" key="2">
    <source>
        <dbReference type="Pfam" id="PF01370"/>
    </source>
</evidence>
<evidence type="ECO:0000313" key="3">
    <source>
        <dbReference type="EMBL" id="ESK37321.1"/>
    </source>
</evidence>
<organism evidence="3 4">
    <name type="scientific">Acinetobacter nectaris CIP 110549</name>
    <dbReference type="NCBI Taxonomy" id="1392540"/>
    <lineage>
        <taxon>Bacteria</taxon>
        <taxon>Pseudomonadati</taxon>
        <taxon>Pseudomonadota</taxon>
        <taxon>Gammaproteobacteria</taxon>
        <taxon>Moraxellales</taxon>
        <taxon>Moraxellaceae</taxon>
        <taxon>Acinetobacter</taxon>
    </lineage>
</organism>
<sequence>MNVIIFGATGMVGKSVLIEALKKDDIDQVLVITRQSCGIEHFKLNEIILDDLFEVDKCKDDLVGYDACIWAIGVSAVGKTETEYSKVTEDLTLIWANRLLENNPEFSFCYCSAGGAGGYGMWARVRRNVENALRNMSFLHVGVVRPGVIKPAEGITSRTRGYQIGVKLMKTLSSIYPLLISCFPWLFTTSEILGQAMIGIVQGKSKKFILESKDINNFGKSIVGSKI</sequence>
<dbReference type="Gene3D" id="3.40.50.720">
    <property type="entry name" value="NAD(P)-binding Rossmann-like Domain"/>
    <property type="match status" value="1"/>
</dbReference>
<keyword evidence="4" id="KW-1185">Reference proteome</keyword>
<dbReference type="PANTHER" id="PTHR14097:SF8">
    <property type="entry name" value="NAD(P)-BINDING DOMAIN-CONTAINING PROTEIN"/>
    <property type="match status" value="1"/>
</dbReference>
<proteinExistence type="predicted"/>
<comment type="caution">
    <text evidence="3">The sequence shown here is derived from an EMBL/GenBank/DDBJ whole genome shotgun (WGS) entry which is preliminary data.</text>
</comment>
<evidence type="ECO:0000256" key="1">
    <source>
        <dbReference type="ARBA" id="ARBA00004370"/>
    </source>
</evidence>
<name>V2THZ9_9GAMM</name>
<gene>
    <name evidence="3" type="ORF">P256_02376</name>
</gene>
<feature type="domain" description="NAD-dependent epimerase/dehydratase" evidence="2">
    <location>
        <begin position="3"/>
        <end position="90"/>
    </location>
</feature>
<dbReference type="AlphaFoldDB" id="V2THZ9"/>
<comment type="subcellular location">
    <subcellularLocation>
        <location evidence="1">Membrane</location>
    </subcellularLocation>
</comment>
<dbReference type="HOGENOM" id="CLU_071330_5_2_6"/>
<dbReference type="Pfam" id="PF01370">
    <property type="entry name" value="Epimerase"/>
    <property type="match status" value="1"/>
</dbReference>
<dbReference type="PANTHER" id="PTHR14097">
    <property type="entry name" value="OXIDOREDUCTASE HTATIP2"/>
    <property type="match status" value="1"/>
</dbReference>
<evidence type="ECO:0000313" key="4">
    <source>
        <dbReference type="Proteomes" id="UP000023785"/>
    </source>
</evidence>
<dbReference type="RefSeq" id="WP_023273986.1">
    <property type="nucleotide sequence ID" value="NZ_KI530736.1"/>
</dbReference>